<keyword evidence="3" id="KW-0274">FAD</keyword>
<dbReference type="KEGG" id="sacd:HS1genome_1241"/>
<dbReference type="GO" id="GO:0016491">
    <property type="term" value="F:oxidoreductase activity"/>
    <property type="evidence" value="ECO:0007669"/>
    <property type="project" value="UniProtKB-KW"/>
</dbReference>
<dbReference type="Proteomes" id="UP000276741">
    <property type="component" value="Chromosome"/>
</dbReference>
<comment type="cofactor">
    <cofactor evidence="1">
        <name>FAD</name>
        <dbReference type="ChEBI" id="CHEBI:57692"/>
    </cofactor>
</comment>
<dbReference type="InterPro" id="IPR039651">
    <property type="entry name" value="FixC-like"/>
</dbReference>
<name>A0A348B3V0_9CREN</name>
<keyword evidence="8" id="KW-1185">Reference proteome</keyword>
<reference evidence="7" key="4">
    <citation type="submission" date="2020-09" db="EMBL/GenBank/DDBJ databases">
        <authorList>
            <person name="Sun Q."/>
            <person name="Ohkuma M."/>
        </authorList>
    </citation>
    <scope>NUCLEOTIDE SEQUENCE</scope>
    <source>
        <strain evidence="7">JCM 31740</strain>
    </source>
</reference>
<dbReference type="PRINTS" id="PR00469">
    <property type="entry name" value="PNDRDTASEII"/>
</dbReference>
<keyword evidence="2" id="KW-0285">Flavoprotein</keyword>
<dbReference type="PROSITE" id="PS51379">
    <property type="entry name" value="4FE4S_FER_2"/>
    <property type="match status" value="1"/>
</dbReference>
<reference evidence="6" key="3">
    <citation type="journal article" date="2019" name="BMC Res. Notes">
        <title>Complete genome sequence of the Sulfodiicoccus acidiphilus strain HS-1T, the first crenarchaeon that lacks polB3, isolated from an acidic hot spring in Ohwaku-dani, Hakone, Japan.</title>
        <authorList>
            <person name="Sakai H.D."/>
            <person name="Kurosawa N."/>
        </authorList>
    </citation>
    <scope>NUCLEOTIDE SEQUENCE</scope>
    <source>
        <strain evidence="6">HS-1</strain>
    </source>
</reference>
<feature type="domain" description="4Fe-4S ferredoxin-type" evidence="5">
    <location>
        <begin position="513"/>
        <end position="542"/>
    </location>
</feature>
<dbReference type="InterPro" id="IPR017896">
    <property type="entry name" value="4Fe4S_Fe-S-bd"/>
</dbReference>
<dbReference type="Gene3D" id="3.50.50.60">
    <property type="entry name" value="FAD/NAD(P)-binding domain"/>
    <property type="match status" value="1"/>
</dbReference>
<evidence type="ECO:0000256" key="4">
    <source>
        <dbReference type="ARBA" id="ARBA00023002"/>
    </source>
</evidence>
<evidence type="ECO:0000256" key="2">
    <source>
        <dbReference type="ARBA" id="ARBA00022630"/>
    </source>
</evidence>
<dbReference type="InterPro" id="IPR036188">
    <property type="entry name" value="FAD/NAD-bd_sf"/>
</dbReference>
<reference evidence="8" key="2">
    <citation type="submission" date="2018-04" db="EMBL/GenBank/DDBJ databases">
        <title>Complete genome sequence of Sulfodiicoccus acidiphilus strain HS-1.</title>
        <authorList>
            <person name="Sakai H.D."/>
            <person name="Kurosawa N."/>
        </authorList>
    </citation>
    <scope>NUCLEOTIDE SEQUENCE [LARGE SCALE GENOMIC DNA]</scope>
    <source>
        <strain evidence="8">HS-1</strain>
    </source>
</reference>
<dbReference type="RefSeq" id="WP_126450066.1">
    <property type="nucleotide sequence ID" value="NZ_AP018553.1"/>
</dbReference>
<proteinExistence type="predicted"/>
<organism evidence="6 8">
    <name type="scientific">Sulfodiicoccus acidiphilus</name>
    <dbReference type="NCBI Taxonomy" id="1670455"/>
    <lineage>
        <taxon>Archaea</taxon>
        <taxon>Thermoproteota</taxon>
        <taxon>Thermoprotei</taxon>
        <taxon>Sulfolobales</taxon>
        <taxon>Sulfolobaceae</taxon>
        <taxon>Sulfodiicoccus</taxon>
    </lineage>
</organism>
<evidence type="ECO:0000313" key="7">
    <source>
        <dbReference type="EMBL" id="GGT88488.1"/>
    </source>
</evidence>
<dbReference type="GeneID" id="38666753"/>
<accession>A0A348B3V0</accession>
<reference evidence="7" key="1">
    <citation type="journal article" date="2014" name="Int. J. Syst. Evol. Microbiol.">
        <title>Complete genome sequence of Corynebacterium casei LMG S-19264T (=DSM 44701T), isolated from a smear-ripened cheese.</title>
        <authorList>
            <consortium name="US DOE Joint Genome Institute (JGI-PGF)"/>
            <person name="Walter F."/>
            <person name="Albersmeier A."/>
            <person name="Kalinowski J."/>
            <person name="Ruckert C."/>
        </authorList>
    </citation>
    <scope>NUCLEOTIDE SEQUENCE</scope>
    <source>
        <strain evidence="7">JCM 31740</strain>
    </source>
</reference>
<evidence type="ECO:0000259" key="5">
    <source>
        <dbReference type="PROSITE" id="PS51379"/>
    </source>
</evidence>
<keyword evidence="4" id="KW-0560">Oxidoreductase</keyword>
<evidence type="ECO:0000256" key="3">
    <source>
        <dbReference type="ARBA" id="ARBA00022827"/>
    </source>
</evidence>
<evidence type="ECO:0000313" key="8">
    <source>
        <dbReference type="Proteomes" id="UP000276741"/>
    </source>
</evidence>
<dbReference type="AlphaFoldDB" id="A0A348B3V0"/>
<dbReference type="SUPFAM" id="SSF51905">
    <property type="entry name" value="FAD/NAD(P)-binding domain"/>
    <property type="match status" value="1"/>
</dbReference>
<protein>
    <recommendedName>
        <fullName evidence="5">4Fe-4S ferredoxin-type domain-containing protein</fullName>
    </recommendedName>
</protein>
<evidence type="ECO:0000256" key="1">
    <source>
        <dbReference type="ARBA" id="ARBA00001974"/>
    </source>
</evidence>
<sequence length="553" mass="60725">MTDKYDVIVVGAGVGGSAAALYLAKKGYDVMLLEKGMVPGQKNLTGGVLYGSFVEGYGLIDLVPEFEKEAPLERRVIDYRLVLLSSPVKSGGKFQYKYLDSKDVPLLHSMAHRLKGTGHDYTVHRARFDKWLASKVEQAGGLVVTGTAVEDLLWRDGKVVGVRTTKEDVEADVVIDASGVTSKLVIKAGLREPLSPEDVYHGVKFVFELGESEIESRFGLAKGEGIAMAVMGDFLHGMKGGGFLYTDKSTISFGIAVDAVSMLKSLRDNVPILGKPVDVVDEMASHPYFSKYLEGAKLVEYGAHNIPKGYRTFLERPFIPGFMVVGDALGAFVKLGAVIDGMRRAIASGIMAAVTYEQARKRGEFSQSLSLYKELLKPLEADISRYRAETLVSESDFLYGRGYTSLLQSAGKVGYADIIKEPPTVDSQQRIQSLTATLSYNEDKEWAHINVSERADEDQMKMWIPACPANCYTLLVEGKGVFASFRDLYKVNLSKVRDPGEAAKLTWSDVRQGKVRFDYVPCVACGTCWVIGPKDVIDFNPERQGHGVKYSYG</sequence>
<dbReference type="EMBL" id="AP018553">
    <property type="protein sequence ID" value="BBD72852.1"/>
    <property type="molecule type" value="Genomic_DNA"/>
</dbReference>
<evidence type="ECO:0000313" key="6">
    <source>
        <dbReference type="EMBL" id="BBD72852.1"/>
    </source>
</evidence>
<dbReference type="InterPro" id="IPR006076">
    <property type="entry name" value="FAD-dep_OxRdtase"/>
</dbReference>
<dbReference type="EMBL" id="BMQS01000002">
    <property type="protein sequence ID" value="GGT88488.1"/>
    <property type="molecule type" value="Genomic_DNA"/>
</dbReference>
<dbReference type="OrthoDB" id="7950at2157"/>
<dbReference type="Proteomes" id="UP000616143">
    <property type="component" value="Unassembled WGS sequence"/>
</dbReference>
<dbReference type="PANTHER" id="PTHR43624">
    <property type="entry name" value="ELECTRON TRANSFER FLAVOPROTEIN-QUINONE OXIDOREDUCTASE YDIS-RELATED"/>
    <property type="match status" value="1"/>
</dbReference>
<dbReference type="SUPFAM" id="SSF54373">
    <property type="entry name" value="FAD-linked reductases, C-terminal domain"/>
    <property type="match status" value="1"/>
</dbReference>
<dbReference type="Pfam" id="PF01266">
    <property type="entry name" value="DAO"/>
    <property type="match status" value="2"/>
</dbReference>
<gene>
    <name evidence="7" type="ORF">GCM10007116_03110</name>
    <name evidence="6" type="ORF">HS1genome_1241</name>
</gene>
<dbReference type="SUPFAM" id="SSF54862">
    <property type="entry name" value="4Fe-4S ferredoxins"/>
    <property type="match status" value="1"/>
</dbReference>
<dbReference type="PANTHER" id="PTHR43624:SF2">
    <property type="entry name" value="ELECTRON TRANSFER FLAVOPROTEIN-QUINONE OXIDOREDUCTASE YDIS-RELATED"/>
    <property type="match status" value="1"/>
</dbReference>